<dbReference type="Gene3D" id="3.70.10.10">
    <property type="match status" value="1"/>
</dbReference>
<proteinExistence type="predicted"/>
<accession>A0A0F9FB99</accession>
<protein>
    <submittedName>
        <fullName evidence="1">Uncharacterized protein</fullName>
    </submittedName>
</protein>
<dbReference type="AlphaFoldDB" id="A0A0F9FB99"/>
<sequence length="190" mass="21627">MDTVKETKTRVIQKGMHGFFFQNLSFVLKARSDDESRYYMTGLHVEESEDGTGMAICTDGLRLHIWKDFPTGWIAPGEYHVNSANIKMIVLEDDSENIVFPNWRKVMPDKDGRKEVSMDLAGKSLKKKEIGSFSRVAAQLAIESGCIINLKFLDDLSGHDWVAWYDEPYKSVLFENKTLTALIMPMAKPN</sequence>
<comment type="caution">
    <text evidence="1">The sequence shown here is derived from an EMBL/GenBank/DDBJ whole genome shotgun (WGS) entry which is preliminary data.</text>
</comment>
<dbReference type="EMBL" id="LAZR01031141">
    <property type="protein sequence ID" value="KKL54600.1"/>
    <property type="molecule type" value="Genomic_DNA"/>
</dbReference>
<reference evidence="1" key="1">
    <citation type="journal article" date="2015" name="Nature">
        <title>Complex archaea that bridge the gap between prokaryotes and eukaryotes.</title>
        <authorList>
            <person name="Spang A."/>
            <person name="Saw J.H."/>
            <person name="Jorgensen S.L."/>
            <person name="Zaremba-Niedzwiedzka K."/>
            <person name="Martijn J."/>
            <person name="Lind A.E."/>
            <person name="van Eijk R."/>
            <person name="Schleper C."/>
            <person name="Guy L."/>
            <person name="Ettema T.J."/>
        </authorList>
    </citation>
    <scope>NUCLEOTIDE SEQUENCE</scope>
</reference>
<organism evidence="1">
    <name type="scientific">marine sediment metagenome</name>
    <dbReference type="NCBI Taxonomy" id="412755"/>
    <lineage>
        <taxon>unclassified sequences</taxon>
        <taxon>metagenomes</taxon>
        <taxon>ecological metagenomes</taxon>
    </lineage>
</organism>
<name>A0A0F9FB99_9ZZZZ</name>
<evidence type="ECO:0000313" key="1">
    <source>
        <dbReference type="EMBL" id="KKL54600.1"/>
    </source>
</evidence>
<gene>
    <name evidence="1" type="ORF">LCGC14_2263810</name>
</gene>